<accession>A0A2P2P9V1</accession>
<dbReference type="AlphaFoldDB" id="A0A2P2P9V1"/>
<reference evidence="1" key="1">
    <citation type="submission" date="2018-02" db="EMBL/GenBank/DDBJ databases">
        <title>Rhizophora mucronata_Transcriptome.</title>
        <authorList>
            <person name="Meera S.P."/>
            <person name="Sreeshan A."/>
            <person name="Augustine A."/>
        </authorList>
    </citation>
    <scope>NUCLEOTIDE SEQUENCE</scope>
    <source>
        <tissue evidence="1">Leaf</tissue>
    </source>
</reference>
<organism evidence="1">
    <name type="scientific">Rhizophora mucronata</name>
    <name type="common">Asiatic mangrove</name>
    <dbReference type="NCBI Taxonomy" id="61149"/>
    <lineage>
        <taxon>Eukaryota</taxon>
        <taxon>Viridiplantae</taxon>
        <taxon>Streptophyta</taxon>
        <taxon>Embryophyta</taxon>
        <taxon>Tracheophyta</taxon>
        <taxon>Spermatophyta</taxon>
        <taxon>Magnoliopsida</taxon>
        <taxon>eudicotyledons</taxon>
        <taxon>Gunneridae</taxon>
        <taxon>Pentapetalae</taxon>
        <taxon>rosids</taxon>
        <taxon>fabids</taxon>
        <taxon>Malpighiales</taxon>
        <taxon>Rhizophoraceae</taxon>
        <taxon>Rhizophora</taxon>
    </lineage>
</organism>
<protein>
    <submittedName>
        <fullName evidence="1">Uncharacterized protein</fullName>
    </submittedName>
</protein>
<evidence type="ECO:0000313" key="1">
    <source>
        <dbReference type="EMBL" id="MBX51535.1"/>
    </source>
</evidence>
<proteinExistence type="predicted"/>
<dbReference type="EMBL" id="GGEC01071051">
    <property type="protein sequence ID" value="MBX51535.1"/>
    <property type="molecule type" value="Transcribed_RNA"/>
</dbReference>
<sequence length="58" mass="6866">MKHLDFIITQPKNIMCPKIINPKQRFVIFLLISLSSSLSISRKETKILPHLHNRNKRK</sequence>
<name>A0A2P2P9V1_RHIMU</name>